<evidence type="ECO:0000256" key="9">
    <source>
        <dbReference type="ARBA" id="ARBA00032554"/>
    </source>
</evidence>
<feature type="binding site" evidence="10">
    <location>
        <begin position="102"/>
        <end position="112"/>
    </location>
    <ligand>
        <name>ATP</name>
        <dbReference type="ChEBI" id="CHEBI:30616"/>
    </ligand>
</feature>
<evidence type="ECO:0000256" key="7">
    <source>
        <dbReference type="ARBA" id="ARBA00022840"/>
    </source>
</evidence>
<dbReference type="Proteomes" id="UP000284605">
    <property type="component" value="Unassembled WGS sequence"/>
</dbReference>
<evidence type="ECO:0000313" key="14">
    <source>
        <dbReference type="Proteomes" id="UP000284605"/>
    </source>
</evidence>
<dbReference type="Gene3D" id="3.30.230.10">
    <property type="match status" value="1"/>
</dbReference>
<dbReference type="NCBIfam" id="NF011202">
    <property type="entry name" value="PRK14608.1"/>
    <property type="match status" value="1"/>
</dbReference>
<proteinExistence type="inferred from homology"/>
<gene>
    <name evidence="10" type="primary">ispE</name>
    <name evidence="13" type="ORF">D3874_12930</name>
</gene>
<dbReference type="GO" id="GO:0005524">
    <property type="term" value="F:ATP binding"/>
    <property type="evidence" value="ECO:0007669"/>
    <property type="project" value="UniProtKB-UniRule"/>
</dbReference>
<feature type="domain" description="GHMP kinase C-terminal" evidence="12">
    <location>
        <begin position="220"/>
        <end position="279"/>
    </location>
</feature>
<comment type="pathway">
    <text evidence="10">Isoprenoid biosynthesis; isopentenyl diphosphate biosynthesis via DXP pathway; isopentenyl diphosphate from 1-deoxy-D-xylulose 5-phosphate: step 3/6.</text>
</comment>
<dbReference type="GO" id="GO:0019288">
    <property type="term" value="P:isopentenyl diphosphate biosynthetic process, methylerythritol 4-phosphate pathway"/>
    <property type="evidence" value="ECO:0007669"/>
    <property type="project" value="UniProtKB-UniRule"/>
</dbReference>
<dbReference type="EC" id="2.7.1.148" evidence="2 10"/>
<keyword evidence="5 10" id="KW-0547">Nucleotide-binding</keyword>
<evidence type="ECO:0000256" key="5">
    <source>
        <dbReference type="ARBA" id="ARBA00022741"/>
    </source>
</evidence>
<dbReference type="UniPathway" id="UPA00056">
    <property type="reaction ID" value="UER00094"/>
</dbReference>
<dbReference type="GO" id="GO:0050515">
    <property type="term" value="F:4-(cytidine 5'-diphospho)-2-C-methyl-D-erythritol kinase activity"/>
    <property type="evidence" value="ECO:0007669"/>
    <property type="project" value="UniProtKB-UniRule"/>
</dbReference>
<evidence type="ECO:0000256" key="4">
    <source>
        <dbReference type="ARBA" id="ARBA00022679"/>
    </source>
</evidence>
<evidence type="ECO:0000259" key="12">
    <source>
        <dbReference type="Pfam" id="PF08544"/>
    </source>
</evidence>
<keyword evidence="7 10" id="KW-0067">ATP-binding</keyword>
<feature type="active site" evidence="10">
    <location>
        <position position="144"/>
    </location>
</feature>
<dbReference type="AlphaFoldDB" id="A0A418WIW8"/>
<evidence type="ECO:0000256" key="3">
    <source>
        <dbReference type="ARBA" id="ARBA00017473"/>
    </source>
</evidence>
<comment type="similarity">
    <text evidence="1 10">Belongs to the GHMP kinase family. IspE subfamily.</text>
</comment>
<dbReference type="HAMAP" id="MF_00061">
    <property type="entry name" value="IspE"/>
    <property type="match status" value="1"/>
</dbReference>
<keyword evidence="14" id="KW-1185">Reference proteome</keyword>
<dbReference type="InterPro" id="IPR013750">
    <property type="entry name" value="GHMP_kinase_C_dom"/>
</dbReference>
<reference evidence="13 14" key="1">
    <citation type="submission" date="2018-09" db="EMBL/GenBank/DDBJ databases">
        <authorList>
            <person name="Zhu H."/>
        </authorList>
    </citation>
    <scope>NUCLEOTIDE SEQUENCE [LARGE SCALE GENOMIC DNA]</scope>
    <source>
        <strain evidence="13 14">K1W22B-8</strain>
    </source>
</reference>
<dbReference type="SUPFAM" id="SSF55060">
    <property type="entry name" value="GHMP Kinase, C-terminal domain"/>
    <property type="match status" value="1"/>
</dbReference>
<feature type="active site" evidence="10">
    <location>
        <position position="14"/>
    </location>
</feature>
<dbReference type="PANTHER" id="PTHR43527:SF2">
    <property type="entry name" value="4-DIPHOSPHOCYTIDYL-2-C-METHYL-D-ERYTHRITOL KINASE, CHLOROPLASTIC"/>
    <property type="match status" value="1"/>
</dbReference>
<evidence type="ECO:0000259" key="11">
    <source>
        <dbReference type="Pfam" id="PF00288"/>
    </source>
</evidence>
<dbReference type="SUPFAM" id="SSF54211">
    <property type="entry name" value="Ribosomal protein S5 domain 2-like"/>
    <property type="match status" value="1"/>
</dbReference>
<dbReference type="PANTHER" id="PTHR43527">
    <property type="entry name" value="4-DIPHOSPHOCYTIDYL-2-C-METHYL-D-ERYTHRITOL KINASE, CHLOROPLASTIC"/>
    <property type="match status" value="1"/>
</dbReference>
<dbReference type="Pfam" id="PF08544">
    <property type="entry name" value="GHMP_kinases_C"/>
    <property type="match status" value="1"/>
</dbReference>
<dbReference type="Gene3D" id="3.30.70.890">
    <property type="entry name" value="GHMP kinase, C-terminal domain"/>
    <property type="match status" value="1"/>
</dbReference>
<evidence type="ECO:0000256" key="6">
    <source>
        <dbReference type="ARBA" id="ARBA00022777"/>
    </source>
</evidence>
<dbReference type="InterPro" id="IPR014721">
    <property type="entry name" value="Ribsml_uS5_D2-typ_fold_subgr"/>
</dbReference>
<comment type="catalytic activity">
    <reaction evidence="10">
        <text>4-CDP-2-C-methyl-D-erythritol + ATP = 4-CDP-2-C-methyl-D-erythritol 2-phosphate + ADP + H(+)</text>
        <dbReference type="Rhea" id="RHEA:18437"/>
        <dbReference type="ChEBI" id="CHEBI:15378"/>
        <dbReference type="ChEBI" id="CHEBI:30616"/>
        <dbReference type="ChEBI" id="CHEBI:57823"/>
        <dbReference type="ChEBI" id="CHEBI:57919"/>
        <dbReference type="ChEBI" id="CHEBI:456216"/>
        <dbReference type="EC" id="2.7.1.148"/>
    </reaction>
</comment>
<accession>A0A418WIW8</accession>
<dbReference type="GO" id="GO:0016114">
    <property type="term" value="P:terpenoid biosynthetic process"/>
    <property type="evidence" value="ECO:0007669"/>
    <property type="project" value="UniProtKB-UniRule"/>
</dbReference>
<evidence type="ECO:0000256" key="2">
    <source>
        <dbReference type="ARBA" id="ARBA00012052"/>
    </source>
</evidence>
<dbReference type="PIRSF" id="PIRSF010376">
    <property type="entry name" value="IspE"/>
    <property type="match status" value="1"/>
</dbReference>
<evidence type="ECO:0000256" key="10">
    <source>
        <dbReference type="HAMAP-Rule" id="MF_00061"/>
    </source>
</evidence>
<evidence type="ECO:0000313" key="13">
    <source>
        <dbReference type="EMBL" id="RJF89973.1"/>
    </source>
</evidence>
<keyword evidence="6 10" id="KW-0418">Kinase</keyword>
<evidence type="ECO:0000256" key="8">
    <source>
        <dbReference type="ARBA" id="ARBA00023229"/>
    </source>
</evidence>
<dbReference type="Pfam" id="PF00288">
    <property type="entry name" value="GHMP_kinases_N"/>
    <property type="match status" value="1"/>
</dbReference>
<dbReference type="NCBIfam" id="TIGR00154">
    <property type="entry name" value="ispE"/>
    <property type="match status" value="1"/>
</dbReference>
<keyword evidence="4 10" id="KW-0808">Transferase</keyword>
<keyword evidence="8 10" id="KW-0414">Isoprene biosynthesis</keyword>
<comment type="caution">
    <text evidence="13">The sequence shown here is derived from an EMBL/GenBank/DDBJ whole genome shotgun (WGS) entry which is preliminary data.</text>
</comment>
<organism evidence="13 14">
    <name type="scientific">Oleomonas cavernae</name>
    <dbReference type="NCBI Taxonomy" id="2320859"/>
    <lineage>
        <taxon>Bacteria</taxon>
        <taxon>Pseudomonadati</taxon>
        <taxon>Pseudomonadota</taxon>
        <taxon>Alphaproteobacteria</taxon>
        <taxon>Acetobacterales</taxon>
        <taxon>Acetobacteraceae</taxon>
        <taxon>Oleomonas</taxon>
    </lineage>
</organism>
<comment type="function">
    <text evidence="10">Catalyzes the phosphorylation of the position 2 hydroxy group of 4-diphosphocytidyl-2C-methyl-D-erythritol.</text>
</comment>
<dbReference type="InterPro" id="IPR020568">
    <property type="entry name" value="Ribosomal_Su5_D2-typ_SF"/>
</dbReference>
<protein>
    <recommendedName>
        <fullName evidence="3 10">4-diphosphocytidyl-2-C-methyl-D-erythritol kinase</fullName>
        <shortName evidence="10">CMK</shortName>
        <ecNumber evidence="2 10">2.7.1.148</ecNumber>
    </recommendedName>
    <alternativeName>
        <fullName evidence="9 10">4-(cytidine-5'-diphospho)-2-C-methyl-D-erythritol kinase</fullName>
    </alternativeName>
</protein>
<dbReference type="InterPro" id="IPR004424">
    <property type="entry name" value="IspE"/>
</dbReference>
<dbReference type="EMBL" id="QYUK01000011">
    <property type="protein sequence ID" value="RJF89973.1"/>
    <property type="molecule type" value="Genomic_DNA"/>
</dbReference>
<dbReference type="InterPro" id="IPR006204">
    <property type="entry name" value="GHMP_kinase_N_dom"/>
</dbReference>
<name>A0A418WIW8_9PROT</name>
<feature type="domain" description="GHMP kinase N-terminal" evidence="11">
    <location>
        <begin position="74"/>
        <end position="151"/>
    </location>
</feature>
<dbReference type="OrthoDB" id="9809438at2"/>
<sequence>MEAAAASREAAPAKLNLYLHVTGRRPDGYHLLESLVAFADIGDVITAVAAPPGVLDLTTTGPFATAIDGPAQDNLVLRAARGMVAAVGGGQGARLTLDKRLPVASGLGGGSADAAAAIRALEALWHRRVPAADRQVLAVALGADVPVCLSGQAAHMAGIGEVVTPLATAVPTLGLVLVNAGVALSTPAVFAALAGRFGPADRLDPVPADADSFVAALRRRRNDLQAPAMALCPAVAQVLDLLATTPEIRLARMSGSGATCYGLYPDRAAAAAAAGAISAARPDWWVRDGALSGGQGAPRA</sequence>
<dbReference type="InterPro" id="IPR036554">
    <property type="entry name" value="GHMP_kinase_C_sf"/>
</dbReference>
<evidence type="ECO:0000256" key="1">
    <source>
        <dbReference type="ARBA" id="ARBA00009684"/>
    </source>
</evidence>